<dbReference type="SUPFAM" id="SSF52540">
    <property type="entry name" value="P-loop containing nucleoside triphosphate hydrolases"/>
    <property type="match status" value="1"/>
</dbReference>
<dbReference type="GO" id="GO:0016887">
    <property type="term" value="F:ATP hydrolysis activity"/>
    <property type="evidence" value="ECO:0007669"/>
    <property type="project" value="InterPro"/>
</dbReference>
<dbReference type="Pfam" id="PF09339">
    <property type="entry name" value="HTH_IclR"/>
    <property type="match status" value="1"/>
</dbReference>
<dbReference type="EMBL" id="QFPP01000137">
    <property type="protein sequence ID" value="PZQ74312.1"/>
    <property type="molecule type" value="Genomic_DNA"/>
</dbReference>
<dbReference type="GO" id="GO:0003677">
    <property type="term" value="F:DNA binding"/>
    <property type="evidence" value="ECO:0007669"/>
    <property type="project" value="InterPro"/>
</dbReference>
<reference evidence="2 3" key="1">
    <citation type="submission" date="2017-08" db="EMBL/GenBank/DDBJ databases">
        <title>Infants hospitalized years apart are colonized by the same room-sourced microbial strains.</title>
        <authorList>
            <person name="Brooks B."/>
            <person name="Olm M.R."/>
            <person name="Firek B.A."/>
            <person name="Baker R."/>
            <person name="Thomas B.C."/>
            <person name="Morowitz M.J."/>
            <person name="Banfield J.F."/>
        </authorList>
    </citation>
    <scope>NUCLEOTIDE SEQUENCE [LARGE SCALE GENOMIC DNA]</scope>
    <source>
        <strain evidence="2">S2_005_003_R2_41</strain>
    </source>
</reference>
<dbReference type="CDD" id="cd19481">
    <property type="entry name" value="RecA-like_protease"/>
    <property type="match status" value="1"/>
</dbReference>
<dbReference type="PANTHER" id="PTHR23074">
    <property type="entry name" value="AAA DOMAIN-CONTAINING"/>
    <property type="match status" value="1"/>
</dbReference>
<dbReference type="InterPro" id="IPR003593">
    <property type="entry name" value="AAA+_ATPase"/>
</dbReference>
<dbReference type="Pfam" id="PF00004">
    <property type="entry name" value="AAA"/>
    <property type="match status" value="1"/>
</dbReference>
<dbReference type="InterPro" id="IPR003959">
    <property type="entry name" value="ATPase_AAA_core"/>
</dbReference>
<dbReference type="Proteomes" id="UP000249135">
    <property type="component" value="Unassembled WGS sequence"/>
</dbReference>
<evidence type="ECO:0000259" key="1">
    <source>
        <dbReference type="SMART" id="SM00382"/>
    </source>
</evidence>
<feature type="domain" description="AAA+ ATPase" evidence="1">
    <location>
        <begin position="125"/>
        <end position="257"/>
    </location>
</feature>
<accession>A0A2W5QA57</accession>
<evidence type="ECO:0000313" key="3">
    <source>
        <dbReference type="Proteomes" id="UP000249135"/>
    </source>
</evidence>
<protein>
    <recommendedName>
        <fullName evidence="1">AAA+ ATPase domain-containing protein</fullName>
    </recommendedName>
</protein>
<comment type="caution">
    <text evidence="2">The sequence shown here is derived from an EMBL/GenBank/DDBJ whole genome shotgun (WGS) entry which is preliminary data.</text>
</comment>
<sequence length="386" mass="42931">MVSDIRFVNELIRIVNGALRLDTDKVRNYTAFLAQKLEAAGEKAAADRLRKALEENDHQLRPTEARFARALPVDSESRFPLVEHVKVRALEEPPVQLSQSQWDVVHEFVSVAKSYGSLDNMDLSGALSFLMYGPPGTGKSRVARHIARELGLDLYVARLDGLISSYLGSTSKNIRALFDFAAKTPCVLFLDEFDAIAKVRSDAQEMGELKRVVNSFLQNLDTLGRQSIILAATNHETLLDPAVWRRFTYRLALSLPTAEQRAQMWADFASPLVFSERELTLLADLSEGFTGSDIREASARLRRRQVALGTTPELKDAFPIVRNLAVGAEGSRFASQLADKDDGAVVHALRERDERLYSLAVIADLLGVSKATVHRLSKKDEEEHGD</sequence>
<dbReference type="Gene3D" id="3.40.50.300">
    <property type="entry name" value="P-loop containing nucleotide triphosphate hydrolases"/>
    <property type="match status" value="1"/>
</dbReference>
<dbReference type="AlphaFoldDB" id="A0A2W5QA57"/>
<proteinExistence type="predicted"/>
<dbReference type="Gene3D" id="1.10.8.60">
    <property type="match status" value="1"/>
</dbReference>
<dbReference type="GO" id="GO:0005524">
    <property type="term" value="F:ATP binding"/>
    <property type="evidence" value="ECO:0007669"/>
    <property type="project" value="InterPro"/>
</dbReference>
<name>A0A2W5QA57_VARPD</name>
<dbReference type="GO" id="GO:0006355">
    <property type="term" value="P:regulation of DNA-templated transcription"/>
    <property type="evidence" value="ECO:0007669"/>
    <property type="project" value="InterPro"/>
</dbReference>
<evidence type="ECO:0000313" key="2">
    <source>
        <dbReference type="EMBL" id="PZQ74312.1"/>
    </source>
</evidence>
<dbReference type="InterPro" id="IPR050304">
    <property type="entry name" value="MT-severing_AAA_ATPase"/>
</dbReference>
<dbReference type="InterPro" id="IPR027417">
    <property type="entry name" value="P-loop_NTPase"/>
</dbReference>
<dbReference type="InterPro" id="IPR005471">
    <property type="entry name" value="Tscrpt_reg_IclR_N"/>
</dbReference>
<dbReference type="SMART" id="SM00382">
    <property type="entry name" value="AAA"/>
    <property type="match status" value="1"/>
</dbReference>
<organism evidence="2 3">
    <name type="scientific">Variovorax paradoxus</name>
    <dbReference type="NCBI Taxonomy" id="34073"/>
    <lineage>
        <taxon>Bacteria</taxon>
        <taxon>Pseudomonadati</taxon>
        <taxon>Pseudomonadota</taxon>
        <taxon>Betaproteobacteria</taxon>
        <taxon>Burkholderiales</taxon>
        <taxon>Comamonadaceae</taxon>
        <taxon>Variovorax</taxon>
    </lineage>
</organism>
<dbReference type="PANTHER" id="PTHR23074:SF83">
    <property type="entry name" value="VACUOLAR PROTEIN SORTING-ASSOCIATED PROTEIN 4A"/>
    <property type="match status" value="1"/>
</dbReference>
<gene>
    <name evidence="2" type="ORF">DI563_12605</name>
</gene>